<protein>
    <recommendedName>
        <fullName evidence="2">Lipoprotein</fullName>
    </recommendedName>
</protein>
<proteinExistence type="predicted"/>
<organism evidence="1">
    <name type="scientific">Roseihalotalea indica</name>
    <dbReference type="NCBI Taxonomy" id="2867963"/>
    <lineage>
        <taxon>Bacteria</taxon>
        <taxon>Pseudomonadati</taxon>
        <taxon>Bacteroidota</taxon>
        <taxon>Cytophagia</taxon>
        <taxon>Cytophagales</taxon>
        <taxon>Catalimonadaceae</taxon>
        <taxon>Roseihalotalea</taxon>
    </lineage>
</organism>
<evidence type="ECO:0000313" key="1">
    <source>
        <dbReference type="EMBL" id="WKN39532.1"/>
    </source>
</evidence>
<sequence>MIFPRFGILYFGFLLLISSCGGSGEQKVDTSAVQEEMDRREVKRVTPEEIIKAAYQKGKPLAQEMFSVLVSTYQQENPTPDFVAYMQSQSVHTFADDATIHWVPVDTPASELSEYEQQIMEAYRYSQQQREELIDNVQRMGEDTLLYTYPIILNDTLKQKLSLPADTAQPFLGMWSIHFSQKSIVQGM</sequence>
<gene>
    <name evidence="1" type="ORF">K4G66_12600</name>
</gene>
<evidence type="ECO:0008006" key="2">
    <source>
        <dbReference type="Google" id="ProtNLM"/>
    </source>
</evidence>
<dbReference type="EMBL" id="CP120682">
    <property type="protein sequence ID" value="WKN39532.1"/>
    <property type="molecule type" value="Genomic_DNA"/>
</dbReference>
<reference evidence="1" key="1">
    <citation type="journal article" date="2023" name="Comput. Struct. Biotechnol. J.">
        <title>Discovery of a novel marine Bacteroidetes with a rich repertoire of carbohydrate-active enzymes.</title>
        <authorList>
            <person name="Chen B."/>
            <person name="Liu G."/>
            <person name="Chen Q."/>
            <person name="Wang H."/>
            <person name="Liu L."/>
            <person name="Tang K."/>
        </authorList>
    </citation>
    <scope>NUCLEOTIDE SEQUENCE</scope>
    <source>
        <strain evidence="1">TK19036</strain>
    </source>
</reference>
<reference evidence="1" key="2">
    <citation type="journal article" date="2024" name="Antonie Van Leeuwenhoek">
        <title>Roseihalotalea indica gen. nov., sp. nov., a halophilic Bacteroidetes from mesopelagic Southwest Indian Ocean with higher carbohydrate metabolic potential.</title>
        <authorList>
            <person name="Chen B."/>
            <person name="Zhang M."/>
            <person name="Lin D."/>
            <person name="Ye J."/>
            <person name="Tang K."/>
        </authorList>
    </citation>
    <scope>NUCLEOTIDE SEQUENCE</scope>
    <source>
        <strain evidence="1">TK19036</strain>
    </source>
</reference>
<name>A0AA49GRC3_9BACT</name>
<accession>A0AA49GRC3</accession>
<dbReference type="AlphaFoldDB" id="A0AA49GRC3"/>
<dbReference type="PROSITE" id="PS51257">
    <property type="entry name" value="PROKAR_LIPOPROTEIN"/>
    <property type="match status" value="1"/>
</dbReference>